<feature type="transmembrane region" description="Helical" evidence="1">
    <location>
        <begin position="245"/>
        <end position="272"/>
    </location>
</feature>
<name>A0AAW2ZDZ9_9EUKA</name>
<feature type="transmembrane region" description="Helical" evidence="1">
    <location>
        <begin position="113"/>
        <end position="137"/>
    </location>
</feature>
<dbReference type="AlphaFoldDB" id="A0AAW2ZDZ9"/>
<feature type="transmembrane region" description="Helical" evidence="1">
    <location>
        <begin position="284"/>
        <end position="307"/>
    </location>
</feature>
<gene>
    <name evidence="2" type="ORF">AKO1_012159</name>
</gene>
<accession>A0AAW2ZDZ9</accession>
<evidence type="ECO:0000313" key="2">
    <source>
        <dbReference type="EMBL" id="KAL0487208.1"/>
    </source>
</evidence>
<keyword evidence="1" id="KW-1133">Transmembrane helix</keyword>
<reference evidence="2 3" key="1">
    <citation type="submission" date="2024-03" db="EMBL/GenBank/DDBJ databases">
        <title>The Acrasis kona genome and developmental transcriptomes reveal deep origins of eukaryotic multicellular pathways.</title>
        <authorList>
            <person name="Sheikh S."/>
            <person name="Fu C.-J."/>
            <person name="Brown M.W."/>
            <person name="Baldauf S.L."/>
        </authorList>
    </citation>
    <scope>NUCLEOTIDE SEQUENCE [LARGE SCALE GENOMIC DNA]</scope>
    <source>
        <strain evidence="2 3">ATCC MYA-3509</strain>
    </source>
</reference>
<evidence type="ECO:0000256" key="1">
    <source>
        <dbReference type="SAM" id="Phobius"/>
    </source>
</evidence>
<dbReference type="EMBL" id="JAOPGA020001316">
    <property type="protein sequence ID" value="KAL0487208.1"/>
    <property type="molecule type" value="Genomic_DNA"/>
</dbReference>
<feature type="transmembrane region" description="Helical" evidence="1">
    <location>
        <begin position="82"/>
        <end position="101"/>
    </location>
</feature>
<proteinExistence type="predicted"/>
<feature type="transmembrane region" description="Helical" evidence="1">
    <location>
        <begin position="45"/>
        <end position="70"/>
    </location>
</feature>
<keyword evidence="3" id="KW-1185">Reference proteome</keyword>
<evidence type="ECO:0000313" key="3">
    <source>
        <dbReference type="Proteomes" id="UP001431209"/>
    </source>
</evidence>
<organism evidence="2 3">
    <name type="scientific">Acrasis kona</name>
    <dbReference type="NCBI Taxonomy" id="1008807"/>
    <lineage>
        <taxon>Eukaryota</taxon>
        <taxon>Discoba</taxon>
        <taxon>Heterolobosea</taxon>
        <taxon>Tetramitia</taxon>
        <taxon>Eutetramitia</taxon>
        <taxon>Acrasidae</taxon>
        <taxon>Acrasis</taxon>
    </lineage>
</organism>
<dbReference type="Proteomes" id="UP001431209">
    <property type="component" value="Unassembled WGS sequence"/>
</dbReference>
<comment type="caution">
    <text evidence="2">The sequence shown here is derived from an EMBL/GenBank/DDBJ whole genome shotgun (WGS) entry which is preliminary data.</text>
</comment>
<dbReference type="InterPro" id="IPR007404">
    <property type="entry name" value="YdjM-like"/>
</dbReference>
<keyword evidence="1" id="KW-0472">Membrane</keyword>
<protein>
    <submittedName>
        <fullName evidence="2">Uncharacterized protein</fullName>
    </submittedName>
</protein>
<keyword evidence="1" id="KW-0812">Transmembrane</keyword>
<feature type="transmembrane region" description="Helical" evidence="1">
    <location>
        <begin position="6"/>
        <end position="24"/>
    </location>
</feature>
<dbReference type="Pfam" id="PF04307">
    <property type="entry name" value="YdjM"/>
    <property type="match status" value="1"/>
</dbReference>
<sequence length="329" mass="38797">MPGGVHLLIGILLTLFIRFLLRRFSRSVDGKNEEQDDKENMRLGMVVGSVIPDIDIPVVIVVVSFTYIFLGFQSENVVIAEWVHRSVTHSFFILFPVLMAISYRYHYLKETSYTLLGCNFNLPFWFGCILSMIVHSITDLVYLKGVRLLWPFFNDEIFFEVPWLYLFELKKFGPITQKVLLTADHGTEVLFYIFLLWAKDKLPESEVKQSAAVTPRPRPAWSHIFRNYNIVRIWNEMEEEDWTAIFRWVIIVQTTLLWVWLCLGLWVVPLFIGRQMDYIEYFVFLYFPGTVFLCTSLLAPLCFASVLRRWDWNKVFGARRKHTTTKKSM</sequence>